<keyword evidence="4 9" id="KW-0812">Transmembrane</keyword>
<dbReference type="GO" id="GO:0033188">
    <property type="term" value="F:sphingomyelin synthase activity"/>
    <property type="evidence" value="ECO:0007669"/>
    <property type="project" value="TreeGrafter"/>
</dbReference>
<feature type="transmembrane region" description="Helical" evidence="9">
    <location>
        <begin position="292"/>
        <end position="310"/>
    </location>
</feature>
<feature type="transmembrane region" description="Helical" evidence="9">
    <location>
        <begin position="62"/>
        <end position="80"/>
    </location>
</feature>
<dbReference type="AlphaFoldDB" id="A0AAD5T174"/>
<name>A0AAD5T174_9FUNG</name>
<evidence type="ECO:0000313" key="12">
    <source>
        <dbReference type="Proteomes" id="UP001211907"/>
    </source>
</evidence>
<evidence type="ECO:0000256" key="1">
    <source>
        <dbReference type="ARBA" id="ARBA00004141"/>
    </source>
</evidence>
<evidence type="ECO:0000256" key="9">
    <source>
        <dbReference type="SAM" id="Phobius"/>
    </source>
</evidence>
<dbReference type="EMBL" id="JADGJH010000716">
    <property type="protein sequence ID" value="KAJ3123779.1"/>
    <property type="molecule type" value="Genomic_DNA"/>
</dbReference>
<dbReference type="GO" id="GO:0047493">
    <property type="term" value="F:ceramide cholinephosphotransferase activity"/>
    <property type="evidence" value="ECO:0007669"/>
    <property type="project" value="TreeGrafter"/>
</dbReference>
<evidence type="ECO:0000313" key="11">
    <source>
        <dbReference type="EMBL" id="KAJ3123779.1"/>
    </source>
</evidence>
<feature type="transmembrane region" description="Helical" evidence="9">
    <location>
        <begin position="181"/>
        <end position="202"/>
    </location>
</feature>
<evidence type="ECO:0000256" key="2">
    <source>
        <dbReference type="ARBA" id="ARBA00005441"/>
    </source>
</evidence>
<evidence type="ECO:0000256" key="4">
    <source>
        <dbReference type="ARBA" id="ARBA00022692"/>
    </source>
</evidence>
<organism evidence="11 12">
    <name type="scientific">Physocladia obscura</name>
    <dbReference type="NCBI Taxonomy" id="109957"/>
    <lineage>
        <taxon>Eukaryota</taxon>
        <taxon>Fungi</taxon>
        <taxon>Fungi incertae sedis</taxon>
        <taxon>Chytridiomycota</taxon>
        <taxon>Chytridiomycota incertae sedis</taxon>
        <taxon>Chytridiomycetes</taxon>
        <taxon>Chytridiales</taxon>
        <taxon>Chytriomycetaceae</taxon>
        <taxon>Physocladia</taxon>
    </lineage>
</organism>
<dbReference type="PANTHER" id="PTHR21290:SF62">
    <property type="entry name" value="PHOSPHATIDYLINOSITOL:CERAMIDE INOSITOLPHOSPHOTRANSFERASE 1-RELATED"/>
    <property type="match status" value="1"/>
</dbReference>
<evidence type="ECO:0000256" key="5">
    <source>
        <dbReference type="ARBA" id="ARBA00022919"/>
    </source>
</evidence>
<reference evidence="11" key="1">
    <citation type="submission" date="2020-05" db="EMBL/GenBank/DDBJ databases">
        <title>Phylogenomic resolution of chytrid fungi.</title>
        <authorList>
            <person name="Stajich J.E."/>
            <person name="Amses K."/>
            <person name="Simmons R."/>
            <person name="Seto K."/>
            <person name="Myers J."/>
            <person name="Bonds A."/>
            <person name="Quandt C.A."/>
            <person name="Barry K."/>
            <person name="Liu P."/>
            <person name="Grigoriev I."/>
            <person name="Longcore J.E."/>
            <person name="James T.Y."/>
        </authorList>
    </citation>
    <scope>NUCLEOTIDE SEQUENCE</scope>
    <source>
        <strain evidence="11">JEL0513</strain>
    </source>
</reference>
<keyword evidence="7" id="KW-0443">Lipid metabolism</keyword>
<keyword evidence="5" id="KW-0746">Sphingolipid metabolism</keyword>
<dbReference type="GO" id="GO:0005789">
    <property type="term" value="C:endoplasmic reticulum membrane"/>
    <property type="evidence" value="ECO:0007669"/>
    <property type="project" value="TreeGrafter"/>
</dbReference>
<dbReference type="Pfam" id="PF14360">
    <property type="entry name" value="PAP2_C"/>
    <property type="match status" value="1"/>
</dbReference>
<dbReference type="InterPro" id="IPR045221">
    <property type="entry name" value="Sphingomyelin_synth-like"/>
</dbReference>
<sequence>MGESARSKQGPKLFVTIFNESAHPKWLATIVWTCAAAAILAIYILLWIYTVEVGLEISDNHYSAWSIGTTILLAAVAAICRHFLTRKLSSHALSVFVHAERLVIVAVTMIIVKNVVSMWMHEPGKPLFDIGHYFLPHLAEDSAISKTSELMTNAVPVMGLILSSFQTPVHQARSINSFLRVLTICYFLRIFTVAVTILPGPADHCSATVLESDAIAPLHDVLAHLSLSGKSCGDLIFSGHTLLSFSAVLLIGRALDRHDMTSSLFNSVVRWTLLGLCQVFIVFGILATHKHYTVDVVVALIVVWFVVEVFEHGWIPRQYQSAGYMSPMSPGSPNYRYFSDAIKEEAGYISIGVNDFD</sequence>
<dbReference type="Proteomes" id="UP001211907">
    <property type="component" value="Unassembled WGS sequence"/>
</dbReference>
<evidence type="ECO:0000256" key="3">
    <source>
        <dbReference type="ARBA" id="ARBA00022679"/>
    </source>
</evidence>
<keyword evidence="3" id="KW-0808">Transferase</keyword>
<dbReference type="PANTHER" id="PTHR21290">
    <property type="entry name" value="SPHINGOMYELIN SYNTHETASE"/>
    <property type="match status" value="1"/>
</dbReference>
<evidence type="ECO:0000256" key="8">
    <source>
        <dbReference type="ARBA" id="ARBA00023136"/>
    </source>
</evidence>
<comment type="subcellular location">
    <subcellularLocation>
        <location evidence="1">Membrane</location>
        <topology evidence="1">Multi-pass membrane protein</topology>
    </subcellularLocation>
</comment>
<keyword evidence="8 9" id="KW-0472">Membrane</keyword>
<feature type="transmembrane region" description="Helical" evidence="9">
    <location>
        <begin position="267"/>
        <end position="286"/>
    </location>
</feature>
<comment type="caution">
    <text evidence="11">The sequence shown here is derived from an EMBL/GenBank/DDBJ whole genome shotgun (WGS) entry which is preliminary data.</text>
</comment>
<dbReference type="GO" id="GO:0046513">
    <property type="term" value="P:ceramide biosynthetic process"/>
    <property type="evidence" value="ECO:0007669"/>
    <property type="project" value="TreeGrafter"/>
</dbReference>
<evidence type="ECO:0000256" key="7">
    <source>
        <dbReference type="ARBA" id="ARBA00023098"/>
    </source>
</evidence>
<proteinExistence type="inferred from homology"/>
<comment type="similarity">
    <text evidence="2">Belongs to the sphingomyelin synthase family.</text>
</comment>
<dbReference type="GO" id="GO:0005886">
    <property type="term" value="C:plasma membrane"/>
    <property type="evidence" value="ECO:0007669"/>
    <property type="project" value="TreeGrafter"/>
</dbReference>
<dbReference type="GO" id="GO:0000139">
    <property type="term" value="C:Golgi membrane"/>
    <property type="evidence" value="ECO:0007669"/>
    <property type="project" value="TreeGrafter"/>
</dbReference>
<gene>
    <name evidence="11" type="ORF">HK100_011482</name>
</gene>
<dbReference type="InterPro" id="IPR025749">
    <property type="entry name" value="Sphingomyelin_synth-like_dom"/>
</dbReference>
<feature type="domain" description="Sphingomyelin synthase-like" evidence="10">
    <location>
        <begin position="231"/>
        <end position="312"/>
    </location>
</feature>
<evidence type="ECO:0000256" key="6">
    <source>
        <dbReference type="ARBA" id="ARBA00022989"/>
    </source>
</evidence>
<feature type="transmembrane region" description="Helical" evidence="9">
    <location>
        <begin position="235"/>
        <end position="255"/>
    </location>
</feature>
<evidence type="ECO:0000259" key="10">
    <source>
        <dbReference type="Pfam" id="PF14360"/>
    </source>
</evidence>
<keyword evidence="6 9" id="KW-1133">Transmembrane helix</keyword>
<accession>A0AAD5T174</accession>
<protein>
    <recommendedName>
        <fullName evidence="10">Sphingomyelin synthase-like domain-containing protein</fullName>
    </recommendedName>
</protein>
<keyword evidence="12" id="KW-1185">Reference proteome</keyword>
<feature type="transmembrane region" description="Helical" evidence="9">
    <location>
        <begin position="26"/>
        <end position="50"/>
    </location>
</feature>